<dbReference type="Pfam" id="PF20241">
    <property type="entry name" value="DUF6598"/>
    <property type="match status" value="1"/>
</dbReference>
<dbReference type="PANTHER" id="PTHR33065">
    <property type="entry name" value="OS07G0486400 PROTEIN"/>
    <property type="match status" value="1"/>
</dbReference>
<reference evidence="2" key="2">
    <citation type="journal article" date="2015" name="Data Brief">
        <title>Shoot transcriptome of the giant reed, Arundo donax.</title>
        <authorList>
            <person name="Barrero R.A."/>
            <person name="Guerrero F.D."/>
            <person name="Moolhuijzen P."/>
            <person name="Goolsby J.A."/>
            <person name="Tidwell J."/>
            <person name="Bellgard S.E."/>
            <person name="Bellgard M.I."/>
        </authorList>
    </citation>
    <scope>NUCLEOTIDE SEQUENCE</scope>
    <source>
        <tissue evidence="2">Shoot tissue taken approximately 20 cm above the soil surface</tissue>
    </source>
</reference>
<organism evidence="2">
    <name type="scientific">Arundo donax</name>
    <name type="common">Giant reed</name>
    <name type="synonym">Donax arundinaceus</name>
    <dbReference type="NCBI Taxonomy" id="35708"/>
    <lineage>
        <taxon>Eukaryota</taxon>
        <taxon>Viridiplantae</taxon>
        <taxon>Streptophyta</taxon>
        <taxon>Embryophyta</taxon>
        <taxon>Tracheophyta</taxon>
        <taxon>Spermatophyta</taxon>
        <taxon>Magnoliopsida</taxon>
        <taxon>Liliopsida</taxon>
        <taxon>Poales</taxon>
        <taxon>Poaceae</taxon>
        <taxon>PACMAD clade</taxon>
        <taxon>Arundinoideae</taxon>
        <taxon>Arundineae</taxon>
        <taxon>Arundo</taxon>
    </lineage>
</organism>
<evidence type="ECO:0000313" key="2">
    <source>
        <dbReference type="EMBL" id="JAD92005.1"/>
    </source>
</evidence>
<dbReference type="AlphaFoldDB" id="A0A0A9E259"/>
<accession>A0A0A9E259</accession>
<feature type="domain" description="DUF6598" evidence="1">
    <location>
        <begin position="7"/>
        <end position="69"/>
    </location>
</feature>
<dbReference type="PANTHER" id="PTHR33065:SF88">
    <property type="entry name" value="OS11G0104220 PROTEIN"/>
    <property type="match status" value="1"/>
</dbReference>
<reference evidence="2" key="1">
    <citation type="submission" date="2014-09" db="EMBL/GenBank/DDBJ databases">
        <authorList>
            <person name="Magalhaes I.L.F."/>
            <person name="Oliveira U."/>
            <person name="Santos F.R."/>
            <person name="Vidigal T.H.D.A."/>
            <person name="Brescovit A.D."/>
            <person name="Santos A.J."/>
        </authorList>
    </citation>
    <scope>NUCLEOTIDE SEQUENCE</scope>
    <source>
        <tissue evidence="2">Shoot tissue taken approximately 20 cm above the soil surface</tissue>
    </source>
</reference>
<name>A0A0A9E259_ARUDO</name>
<dbReference type="InterPro" id="IPR046533">
    <property type="entry name" value="DUF6598"/>
</dbReference>
<proteinExistence type="predicted"/>
<sequence>MPISLFGVIGLSRQVVSVELSGELKVDVVASQIAGENIVANGQVVFTPKEAGMSVDTCDLGFCKLGITVAWSLLAPLEFDRSV</sequence>
<protein>
    <recommendedName>
        <fullName evidence="1">DUF6598 domain-containing protein</fullName>
    </recommendedName>
</protein>
<dbReference type="EMBL" id="GBRH01205890">
    <property type="protein sequence ID" value="JAD92005.1"/>
    <property type="molecule type" value="Transcribed_RNA"/>
</dbReference>
<evidence type="ECO:0000259" key="1">
    <source>
        <dbReference type="Pfam" id="PF20241"/>
    </source>
</evidence>